<organism evidence="6 7">
    <name type="scientific">Clupea harengus</name>
    <name type="common">Atlantic herring</name>
    <dbReference type="NCBI Taxonomy" id="7950"/>
    <lineage>
        <taxon>Eukaryota</taxon>
        <taxon>Metazoa</taxon>
        <taxon>Chordata</taxon>
        <taxon>Craniata</taxon>
        <taxon>Vertebrata</taxon>
        <taxon>Euteleostomi</taxon>
        <taxon>Actinopterygii</taxon>
        <taxon>Neopterygii</taxon>
        <taxon>Teleostei</taxon>
        <taxon>Clupei</taxon>
        <taxon>Clupeiformes</taxon>
        <taxon>Clupeoidei</taxon>
        <taxon>Clupeidae</taxon>
        <taxon>Clupea</taxon>
    </lineage>
</organism>
<evidence type="ECO:0000256" key="3">
    <source>
        <dbReference type="ARBA" id="ARBA00022989"/>
    </source>
</evidence>
<sequence>MMSATVVTNAAPAEGVEDQEQKVVGSTKPLHRFLRGHPKYVGVVMVTLGISIFLMGFPVWLADGLSESFISFVLGVLFITCGIIFILSELNITKQLVTAGFALSIVSILGVGIGVCIYIDCLSFAVDDDYYYMEHNITGQDYTIYRNSKNQYGAVQALSMFQSVLGGAILIVMAVFARAALQSSNTKAVVVMQTRPPAD</sequence>
<dbReference type="KEGG" id="char:122133397"/>
<evidence type="ECO:0000313" key="6">
    <source>
        <dbReference type="Proteomes" id="UP000515152"/>
    </source>
</evidence>
<evidence type="ECO:0000313" key="7">
    <source>
        <dbReference type="RefSeq" id="XP_042565468.1"/>
    </source>
</evidence>
<dbReference type="GeneID" id="122133397"/>
<dbReference type="Pfam" id="PF04103">
    <property type="entry name" value="CD20"/>
    <property type="match status" value="1"/>
</dbReference>
<evidence type="ECO:0000256" key="1">
    <source>
        <dbReference type="ARBA" id="ARBA00004141"/>
    </source>
</evidence>
<evidence type="ECO:0000256" key="5">
    <source>
        <dbReference type="SAM" id="Phobius"/>
    </source>
</evidence>
<dbReference type="InterPro" id="IPR007237">
    <property type="entry name" value="CD20-like"/>
</dbReference>
<dbReference type="OrthoDB" id="8777022at2759"/>
<dbReference type="GO" id="GO:0016020">
    <property type="term" value="C:membrane"/>
    <property type="evidence" value="ECO:0007669"/>
    <property type="project" value="UniProtKB-SubCell"/>
</dbReference>
<dbReference type="AlphaFoldDB" id="A0A8M1KSR5"/>
<feature type="transmembrane region" description="Helical" evidence="5">
    <location>
        <begin position="99"/>
        <end position="126"/>
    </location>
</feature>
<evidence type="ECO:0000256" key="2">
    <source>
        <dbReference type="ARBA" id="ARBA00022692"/>
    </source>
</evidence>
<proteinExistence type="predicted"/>
<keyword evidence="4 5" id="KW-0472">Membrane</keyword>
<comment type="subcellular location">
    <subcellularLocation>
        <location evidence="1">Membrane</location>
        <topology evidence="1">Multi-pass membrane protein</topology>
    </subcellularLocation>
</comment>
<feature type="transmembrane region" description="Helical" evidence="5">
    <location>
        <begin position="68"/>
        <end position="87"/>
    </location>
</feature>
<feature type="transmembrane region" description="Helical" evidence="5">
    <location>
        <begin position="157"/>
        <end position="177"/>
    </location>
</feature>
<protein>
    <submittedName>
        <fullName evidence="7">Uncharacterized protein si:ch1073-291c23.2</fullName>
    </submittedName>
</protein>
<evidence type="ECO:0000256" key="4">
    <source>
        <dbReference type="ARBA" id="ARBA00023136"/>
    </source>
</evidence>
<gene>
    <name evidence="7" type="primary">si:ch1073-291c23.2</name>
</gene>
<reference evidence="7" key="1">
    <citation type="submission" date="2025-08" db="UniProtKB">
        <authorList>
            <consortium name="RefSeq"/>
        </authorList>
    </citation>
    <scope>IDENTIFICATION</scope>
</reference>
<name>A0A8M1KSR5_CLUHA</name>
<keyword evidence="3 5" id="KW-1133">Transmembrane helix</keyword>
<keyword evidence="6" id="KW-1185">Reference proteome</keyword>
<accession>A0A8M1KSR5</accession>
<feature type="transmembrane region" description="Helical" evidence="5">
    <location>
        <begin position="40"/>
        <end position="62"/>
    </location>
</feature>
<dbReference type="RefSeq" id="XP_042565468.1">
    <property type="nucleotide sequence ID" value="XM_042709534.1"/>
</dbReference>
<keyword evidence="2 5" id="KW-0812">Transmembrane</keyword>
<dbReference type="Proteomes" id="UP000515152">
    <property type="component" value="Chromosome 13"/>
</dbReference>